<keyword evidence="3" id="KW-1185">Reference proteome</keyword>
<keyword evidence="1" id="KW-0472">Membrane</keyword>
<feature type="transmembrane region" description="Helical" evidence="1">
    <location>
        <begin position="142"/>
        <end position="165"/>
    </location>
</feature>
<protein>
    <recommendedName>
        <fullName evidence="4">Glucosyltransferase GtrII-like protein</fullName>
    </recommendedName>
</protein>
<evidence type="ECO:0000256" key="1">
    <source>
        <dbReference type="SAM" id="Phobius"/>
    </source>
</evidence>
<evidence type="ECO:0000313" key="3">
    <source>
        <dbReference type="Proteomes" id="UP000295525"/>
    </source>
</evidence>
<keyword evidence="1" id="KW-0812">Transmembrane</keyword>
<gene>
    <name evidence="2" type="ORF">EDC26_104225</name>
</gene>
<feature type="transmembrane region" description="Helical" evidence="1">
    <location>
        <begin position="358"/>
        <end position="378"/>
    </location>
</feature>
<feature type="transmembrane region" description="Helical" evidence="1">
    <location>
        <begin position="276"/>
        <end position="301"/>
    </location>
</feature>
<feature type="transmembrane region" description="Helical" evidence="1">
    <location>
        <begin position="195"/>
        <end position="212"/>
    </location>
</feature>
<feature type="transmembrane region" description="Helical" evidence="1">
    <location>
        <begin position="172"/>
        <end position="189"/>
    </location>
</feature>
<name>A0A4R3MC73_9BURK</name>
<keyword evidence="1" id="KW-1133">Transmembrane helix</keyword>
<dbReference type="OrthoDB" id="9150041at2"/>
<feature type="transmembrane region" description="Helical" evidence="1">
    <location>
        <begin position="12"/>
        <end position="32"/>
    </location>
</feature>
<evidence type="ECO:0000313" key="2">
    <source>
        <dbReference type="EMBL" id="TCT09065.1"/>
    </source>
</evidence>
<reference evidence="2 3" key="1">
    <citation type="submission" date="2019-03" db="EMBL/GenBank/DDBJ databases">
        <title>Genomic Encyclopedia of Type Strains, Phase IV (KMG-IV): sequencing the most valuable type-strain genomes for metagenomic binning, comparative biology and taxonomic classification.</title>
        <authorList>
            <person name="Goeker M."/>
        </authorList>
    </citation>
    <scope>NUCLEOTIDE SEQUENCE [LARGE SCALE GENOMIC DNA]</scope>
    <source>
        <strain evidence="2 3">DSM 24591</strain>
    </source>
</reference>
<feature type="transmembrane region" description="Helical" evidence="1">
    <location>
        <begin position="415"/>
        <end position="439"/>
    </location>
</feature>
<sequence>MNWPNNRMSYIRTVPLAIVCALLCATISVVLWEANRGLAILGDEGTYFLAARYPSEIQQNVSAVFSFTGAMFRLVDYDPALFRALGVVLVLFSSFVFYIGFLKIVTALYPTAINIKFLKFYSLFFIATGGILHYQWSYLTPSYYTLTAITLNLFCGLVLLGLVYLEEKKLTLAYLVSVAAGFVFGYTLFFKFTTAMPLFFMAMILSLLWNRVDFPLRRRFLIAMLLGFLFWLAFYFIFEQAPVQTFEMFKEGWRLYQTLTLLYDPVKRLLAYLVDLWVLLYTAIFYYWPCYLILVSGVLIKYRYREFKDPAKLYTFSFSFSLLLTWLVVIVALVVSWHDGVFVDVSDRLKSFPINGRTLSYLGFELGWLLLLGAVYVFNSPQRKSKGNNFTHTGLLCLFLFLAPIAGSLGTSNPLYNVISFYAVPWFGVIYLLLILLTLHYGKSSALLVFVVVTMCAYISSQVIQGSVYQPAQIKPRTLFEQSIATSVGDPPFTLMLDRETHNVIQQLSLAARANGFVPGGDIIGFDRVAGLVYAMGGRSPGHPVFPCCFSASYNKYSEIALKFSDLARLKKAFILLDVKPGDPIPAILASAGIHFPDDYRLVGRVQGVGHVFLLYRPVKM</sequence>
<dbReference type="EMBL" id="SMAJ01000004">
    <property type="protein sequence ID" value="TCT09065.1"/>
    <property type="molecule type" value="Genomic_DNA"/>
</dbReference>
<feature type="transmembrane region" description="Helical" evidence="1">
    <location>
        <begin position="446"/>
        <end position="464"/>
    </location>
</feature>
<comment type="caution">
    <text evidence="2">The sequence shown here is derived from an EMBL/GenBank/DDBJ whole genome shotgun (WGS) entry which is preliminary data.</text>
</comment>
<dbReference type="AlphaFoldDB" id="A0A4R3MC73"/>
<feature type="transmembrane region" description="Helical" evidence="1">
    <location>
        <begin position="313"/>
        <end position="338"/>
    </location>
</feature>
<dbReference type="Proteomes" id="UP000295525">
    <property type="component" value="Unassembled WGS sequence"/>
</dbReference>
<feature type="transmembrane region" description="Helical" evidence="1">
    <location>
        <begin position="80"/>
        <end position="105"/>
    </location>
</feature>
<feature type="transmembrane region" description="Helical" evidence="1">
    <location>
        <begin position="117"/>
        <end position="136"/>
    </location>
</feature>
<dbReference type="RefSeq" id="WP_132581249.1">
    <property type="nucleotide sequence ID" value="NZ_SMAJ01000004.1"/>
</dbReference>
<accession>A0A4R3MC73</accession>
<organism evidence="2 3">
    <name type="scientific">Paralcaligenes ureilyticus</name>
    <dbReference type="NCBI Taxonomy" id="627131"/>
    <lineage>
        <taxon>Bacteria</taxon>
        <taxon>Pseudomonadati</taxon>
        <taxon>Pseudomonadota</taxon>
        <taxon>Betaproteobacteria</taxon>
        <taxon>Burkholderiales</taxon>
        <taxon>Alcaligenaceae</taxon>
        <taxon>Paralcaligenes</taxon>
    </lineage>
</organism>
<evidence type="ECO:0008006" key="4">
    <source>
        <dbReference type="Google" id="ProtNLM"/>
    </source>
</evidence>
<proteinExistence type="predicted"/>
<feature type="transmembrane region" description="Helical" evidence="1">
    <location>
        <begin position="390"/>
        <end position="409"/>
    </location>
</feature>
<feature type="transmembrane region" description="Helical" evidence="1">
    <location>
        <begin position="219"/>
        <end position="238"/>
    </location>
</feature>